<evidence type="ECO:0000256" key="1">
    <source>
        <dbReference type="ARBA" id="ARBA00022801"/>
    </source>
</evidence>
<dbReference type="InterPro" id="IPR014051">
    <property type="entry name" value="Phosphoesterase_HXTX"/>
</dbReference>
<feature type="region of interest" description="Disordered" evidence="2">
    <location>
        <begin position="177"/>
        <end position="203"/>
    </location>
</feature>
<dbReference type="InterPro" id="IPR004175">
    <property type="entry name" value="RNA_CPDase"/>
</dbReference>
<comment type="caution">
    <text evidence="4">The sequence shown here is derived from an EMBL/GenBank/DDBJ whole genome shotgun (WGS) entry which is preliminary data.</text>
</comment>
<dbReference type="PANTHER" id="PTHR35561:SF1">
    <property type="entry name" value="RNA 2',3'-CYCLIC PHOSPHODIESTERASE"/>
    <property type="match status" value="1"/>
</dbReference>
<keyword evidence="1" id="KW-0378">Hydrolase</keyword>
<reference evidence="4" key="1">
    <citation type="submission" date="2023-08" db="EMBL/GenBank/DDBJ databases">
        <authorList>
            <person name="Audoor S."/>
            <person name="Bilcke G."/>
        </authorList>
    </citation>
    <scope>NUCLEOTIDE SEQUENCE</scope>
</reference>
<gene>
    <name evidence="4" type="ORF">CYCCA115_LOCUS19594</name>
</gene>
<dbReference type="Gene3D" id="3.90.1140.10">
    <property type="entry name" value="Cyclic phosphodiesterase"/>
    <property type="match status" value="1"/>
</dbReference>
<sequence length="260" mass="28793">MGAVASFLSSTTSSPTCATALTTASSKPSKPKAPKRIFIAVELPDDMKELCLETITDRLLPLDKTENDKSTVKWVLEPSLFHCTLQFLGSVEEDRIQDLSDQLRGKVLSTPPFTLQLGGLGCFPNHKSTKNASVVWLGLEGETQKLKDLSCTVMDTTEPLGFRRERRPFSAHVTLGRVKRGTGGRRKRGRRQEPGNSSSLPPALQDLLDRMMNSDSNEAREIKDRTHPFGVNHVALIESKLSKDGPEYITLERFDLMGKP</sequence>
<feature type="compositionally biased region" description="Basic residues" evidence="2">
    <location>
        <begin position="177"/>
        <end position="190"/>
    </location>
</feature>
<evidence type="ECO:0000256" key="2">
    <source>
        <dbReference type="SAM" id="MobiDB-lite"/>
    </source>
</evidence>
<dbReference type="AlphaFoldDB" id="A0AAD2G477"/>
<dbReference type="GO" id="GO:0008664">
    <property type="term" value="F:RNA 2',3'-cyclic 3'-phosphodiesterase activity"/>
    <property type="evidence" value="ECO:0007669"/>
    <property type="project" value="InterPro"/>
</dbReference>
<evidence type="ECO:0000313" key="5">
    <source>
        <dbReference type="Proteomes" id="UP001295423"/>
    </source>
</evidence>
<name>A0AAD2G477_9STRA</name>
<dbReference type="NCBIfam" id="TIGR02258">
    <property type="entry name" value="2_5_ligase"/>
    <property type="match status" value="1"/>
</dbReference>
<evidence type="ECO:0000313" key="4">
    <source>
        <dbReference type="EMBL" id="CAJ1962252.1"/>
    </source>
</evidence>
<dbReference type="EMBL" id="CAKOGP040002103">
    <property type="protein sequence ID" value="CAJ1962252.1"/>
    <property type="molecule type" value="Genomic_DNA"/>
</dbReference>
<keyword evidence="5" id="KW-1185">Reference proteome</keyword>
<accession>A0AAD2G477</accession>
<organism evidence="4 5">
    <name type="scientific">Cylindrotheca closterium</name>
    <dbReference type="NCBI Taxonomy" id="2856"/>
    <lineage>
        <taxon>Eukaryota</taxon>
        <taxon>Sar</taxon>
        <taxon>Stramenopiles</taxon>
        <taxon>Ochrophyta</taxon>
        <taxon>Bacillariophyta</taxon>
        <taxon>Bacillariophyceae</taxon>
        <taxon>Bacillariophycidae</taxon>
        <taxon>Bacillariales</taxon>
        <taxon>Bacillariaceae</taxon>
        <taxon>Cylindrotheca</taxon>
    </lineage>
</organism>
<dbReference type="PANTHER" id="PTHR35561">
    <property type="entry name" value="RNA 2',3'-CYCLIC PHOSPHODIESTERASE"/>
    <property type="match status" value="1"/>
</dbReference>
<dbReference type="SUPFAM" id="SSF55144">
    <property type="entry name" value="LigT-like"/>
    <property type="match status" value="1"/>
</dbReference>
<dbReference type="GO" id="GO:0004113">
    <property type="term" value="F:2',3'-cyclic-nucleotide 3'-phosphodiesterase activity"/>
    <property type="evidence" value="ECO:0007669"/>
    <property type="project" value="InterPro"/>
</dbReference>
<protein>
    <recommendedName>
        <fullName evidence="3">Phosphoesterase HXTX domain-containing protein</fullName>
    </recommendedName>
</protein>
<evidence type="ECO:0000259" key="3">
    <source>
        <dbReference type="Pfam" id="PF02834"/>
    </source>
</evidence>
<dbReference type="HAMAP" id="MF_01940">
    <property type="entry name" value="RNA_CPDase"/>
    <property type="match status" value="1"/>
</dbReference>
<dbReference type="Pfam" id="PF02834">
    <property type="entry name" value="LigT_PEase"/>
    <property type="match status" value="1"/>
</dbReference>
<dbReference type="InterPro" id="IPR009097">
    <property type="entry name" value="Cyclic_Pdiesterase"/>
</dbReference>
<feature type="domain" description="Phosphoesterase HXTX" evidence="3">
    <location>
        <begin position="67"/>
        <end position="127"/>
    </location>
</feature>
<proteinExistence type="inferred from homology"/>
<dbReference type="Proteomes" id="UP001295423">
    <property type="component" value="Unassembled WGS sequence"/>
</dbReference>